<feature type="domain" description="DUF112" evidence="2">
    <location>
        <begin position="5"/>
        <end position="161"/>
    </location>
</feature>
<keyword evidence="1" id="KW-1133">Transmembrane helix</keyword>
<accession>A0A0F9K8P5</accession>
<keyword evidence="1" id="KW-0472">Membrane</keyword>
<feature type="transmembrane region" description="Helical" evidence="1">
    <location>
        <begin position="34"/>
        <end position="56"/>
    </location>
</feature>
<evidence type="ECO:0000256" key="1">
    <source>
        <dbReference type="SAM" id="Phobius"/>
    </source>
</evidence>
<dbReference type="PANTHER" id="PTHR42204:SF1">
    <property type="entry name" value="INTEGRAL MEMBRANE PROTEIN"/>
    <property type="match status" value="1"/>
</dbReference>
<dbReference type="Pfam" id="PF01970">
    <property type="entry name" value="TctA"/>
    <property type="match status" value="1"/>
</dbReference>
<protein>
    <recommendedName>
        <fullName evidence="2">DUF112 domain-containing protein</fullName>
    </recommendedName>
</protein>
<feature type="non-terminal residue" evidence="3">
    <location>
        <position position="1"/>
    </location>
</feature>
<organism evidence="3">
    <name type="scientific">marine sediment metagenome</name>
    <dbReference type="NCBI Taxonomy" id="412755"/>
    <lineage>
        <taxon>unclassified sequences</taxon>
        <taxon>metagenomes</taxon>
        <taxon>ecological metagenomes</taxon>
    </lineage>
</organism>
<dbReference type="PANTHER" id="PTHR42204">
    <property type="entry name" value="INTEGRAL MEMBRANE PROTEIN"/>
    <property type="match status" value="1"/>
</dbReference>
<dbReference type="InterPro" id="IPR002823">
    <property type="entry name" value="DUF112_TM"/>
</dbReference>
<sequence length="175" mass="18875">SVIASPICSFLPGLGSGQAAIIGNSISKTNLKGFLVLIGATNTLVMGFSFISLYVISRTRTGAAAAIQDILGSLSWQILVLVLFVVFISGFVSFFLAKFLAKFFSQKLKKVNYVLLSLITLLLLVIIVFLVSGFLGFLILIASTFTGIYSISLGVRRTNMMGCLLVPTIIFYLML</sequence>
<evidence type="ECO:0000259" key="2">
    <source>
        <dbReference type="Pfam" id="PF01970"/>
    </source>
</evidence>
<comment type="caution">
    <text evidence="3">The sequence shown here is derived from an EMBL/GenBank/DDBJ whole genome shotgun (WGS) entry which is preliminary data.</text>
</comment>
<name>A0A0F9K8P5_9ZZZZ</name>
<dbReference type="EMBL" id="LAZR01015747">
    <property type="protein sequence ID" value="KKM07543.1"/>
    <property type="molecule type" value="Genomic_DNA"/>
</dbReference>
<dbReference type="AlphaFoldDB" id="A0A0F9K8P5"/>
<proteinExistence type="predicted"/>
<gene>
    <name evidence="3" type="ORF">LCGC14_1732850</name>
</gene>
<evidence type="ECO:0000313" key="3">
    <source>
        <dbReference type="EMBL" id="KKM07543.1"/>
    </source>
</evidence>
<feature type="transmembrane region" description="Helical" evidence="1">
    <location>
        <begin position="76"/>
        <end position="101"/>
    </location>
</feature>
<feature type="transmembrane region" description="Helical" evidence="1">
    <location>
        <begin position="113"/>
        <end position="142"/>
    </location>
</feature>
<reference evidence="3" key="1">
    <citation type="journal article" date="2015" name="Nature">
        <title>Complex archaea that bridge the gap between prokaryotes and eukaryotes.</title>
        <authorList>
            <person name="Spang A."/>
            <person name="Saw J.H."/>
            <person name="Jorgensen S.L."/>
            <person name="Zaremba-Niedzwiedzka K."/>
            <person name="Martijn J."/>
            <person name="Lind A.E."/>
            <person name="van Eijk R."/>
            <person name="Schleper C."/>
            <person name="Guy L."/>
            <person name="Ettema T.J."/>
        </authorList>
    </citation>
    <scope>NUCLEOTIDE SEQUENCE</scope>
</reference>
<keyword evidence="1" id="KW-0812">Transmembrane</keyword>